<name>A0ABM6HZV7_9HYPH</name>
<accession>A0ABM6HZV7</accession>
<organism evidence="1 2">
    <name type="scientific">Roseibium algicola</name>
    <dbReference type="NCBI Taxonomy" id="2857014"/>
    <lineage>
        <taxon>Bacteria</taxon>
        <taxon>Pseudomonadati</taxon>
        <taxon>Pseudomonadota</taxon>
        <taxon>Alphaproteobacteria</taxon>
        <taxon>Hyphomicrobiales</taxon>
        <taxon>Stappiaceae</taxon>
        <taxon>Roseibium</taxon>
    </lineage>
</organism>
<keyword evidence="2" id="KW-1185">Reference proteome</keyword>
<evidence type="ECO:0000313" key="1">
    <source>
        <dbReference type="EMBL" id="AQQ03618.1"/>
    </source>
</evidence>
<gene>
    <name evidence="1" type="ORF">B0E33_08450</name>
</gene>
<proteinExistence type="predicted"/>
<reference evidence="1 2" key="1">
    <citation type="submission" date="2017-02" db="EMBL/GenBank/DDBJ databases">
        <authorList>
            <person name="Jeong S."/>
        </authorList>
    </citation>
    <scope>NUCLEOTIDE SEQUENCE [LARGE SCALE GENOMIC DNA]</scope>
    <source>
        <strain evidence="1 2">RMAR6-6</strain>
    </source>
</reference>
<sequence length="126" mass="13188">MGFRSLRPASIAFPVPGSQILGSQILVSPVPDLRCAASGMTAERTVVVPALATPCPVSLQTGIARSGAHSFAERCRQGLPVPEGQADRRLGPGFALLLCQDGTRGHGDPAHLSCKDSFGKNREALR</sequence>
<evidence type="ECO:0000313" key="2">
    <source>
        <dbReference type="Proteomes" id="UP000188174"/>
    </source>
</evidence>
<dbReference type="Proteomes" id="UP000188174">
    <property type="component" value="Chromosome"/>
</dbReference>
<protein>
    <submittedName>
        <fullName evidence="1">Uncharacterized protein</fullName>
    </submittedName>
</protein>
<dbReference type="EMBL" id="CP019630">
    <property type="protein sequence ID" value="AQQ03618.1"/>
    <property type="molecule type" value="Genomic_DNA"/>
</dbReference>